<keyword evidence="11" id="KW-1133">Transmembrane helix</keyword>
<organism evidence="12">
    <name type="scientific">Lobelia erinus</name>
    <name type="common">Edging lobelia</name>
    <dbReference type="NCBI Taxonomy" id="16430"/>
    <lineage>
        <taxon>Eukaryota</taxon>
        <taxon>Viridiplantae</taxon>
        <taxon>Streptophyta</taxon>
        <taxon>Embryophyta</taxon>
        <taxon>Tracheophyta</taxon>
        <taxon>Spermatophyta</taxon>
        <taxon>Magnoliopsida</taxon>
        <taxon>eudicotyledons</taxon>
        <taxon>Gunneridae</taxon>
        <taxon>Pentapetalae</taxon>
        <taxon>asterids</taxon>
        <taxon>campanulids</taxon>
        <taxon>Asterales</taxon>
        <taxon>Campanulaceae</taxon>
        <taxon>Lobelia</taxon>
    </lineage>
</organism>
<protein>
    <submittedName>
        <fullName evidence="12">Flavonoid 3',5'-hydroxylase</fullName>
    </submittedName>
</protein>
<dbReference type="Pfam" id="PF00067">
    <property type="entry name" value="p450"/>
    <property type="match status" value="1"/>
</dbReference>
<gene>
    <name evidence="12" type="primary">LeF3'5'H-A</name>
</gene>
<evidence type="ECO:0000256" key="7">
    <source>
        <dbReference type="ARBA" id="ARBA00023004"/>
    </source>
</evidence>
<dbReference type="PANTHER" id="PTHR47944:SF18">
    <property type="entry name" value="FLAVONOID 3'-MONOOXYGENASE"/>
    <property type="match status" value="1"/>
</dbReference>
<dbReference type="InterPro" id="IPR002401">
    <property type="entry name" value="Cyt_P450_E_grp-I"/>
</dbReference>
<dbReference type="PROSITE" id="PS00086">
    <property type="entry name" value="CYTOCHROME_P450"/>
    <property type="match status" value="1"/>
</dbReference>
<evidence type="ECO:0000256" key="3">
    <source>
        <dbReference type="ARBA" id="ARBA00022617"/>
    </source>
</evidence>
<dbReference type="GO" id="GO:0020037">
    <property type="term" value="F:heme binding"/>
    <property type="evidence" value="ECO:0007669"/>
    <property type="project" value="InterPro"/>
</dbReference>
<dbReference type="GO" id="GO:0005506">
    <property type="term" value="F:iron ion binding"/>
    <property type="evidence" value="ECO:0007669"/>
    <property type="project" value="InterPro"/>
</dbReference>
<dbReference type="FunFam" id="1.10.630.10:FF:000026">
    <property type="entry name" value="Cytochrome P450 82C4"/>
    <property type="match status" value="1"/>
</dbReference>
<dbReference type="InterPro" id="IPR001128">
    <property type="entry name" value="Cyt_P450"/>
</dbReference>
<keyword evidence="7 9" id="KW-0408">Iron</keyword>
<accession>A4F1T8</accession>
<name>A4F1T8_LOBER</name>
<keyword evidence="5" id="KW-0521">NADP</keyword>
<evidence type="ECO:0000256" key="4">
    <source>
        <dbReference type="ARBA" id="ARBA00022723"/>
    </source>
</evidence>
<dbReference type="GO" id="GO:0016705">
    <property type="term" value="F:oxidoreductase activity, acting on paired donors, with incorporation or reduction of molecular oxygen"/>
    <property type="evidence" value="ECO:0007669"/>
    <property type="project" value="InterPro"/>
</dbReference>
<proteinExistence type="evidence at transcript level"/>
<dbReference type="Gene3D" id="1.10.630.10">
    <property type="entry name" value="Cytochrome P450"/>
    <property type="match status" value="1"/>
</dbReference>
<keyword evidence="11" id="KW-0472">Membrane</keyword>
<dbReference type="PRINTS" id="PR00463">
    <property type="entry name" value="EP450I"/>
</dbReference>
<dbReference type="InterPro" id="IPR017972">
    <property type="entry name" value="Cyt_P450_CS"/>
</dbReference>
<dbReference type="PANTHER" id="PTHR47944">
    <property type="entry name" value="CYTOCHROME P450 98A9"/>
    <property type="match status" value="1"/>
</dbReference>
<keyword evidence="3 9" id="KW-0349">Heme</keyword>
<evidence type="ECO:0000256" key="10">
    <source>
        <dbReference type="RuleBase" id="RU000461"/>
    </source>
</evidence>
<evidence type="ECO:0000256" key="8">
    <source>
        <dbReference type="ARBA" id="ARBA00023033"/>
    </source>
</evidence>
<dbReference type="PRINTS" id="PR00385">
    <property type="entry name" value="P450"/>
</dbReference>
<feature type="binding site" description="axial binding residue" evidence="9">
    <location>
        <position position="489"/>
    </location>
    <ligand>
        <name>heme</name>
        <dbReference type="ChEBI" id="CHEBI:30413"/>
    </ligand>
    <ligandPart>
        <name>Fe</name>
        <dbReference type="ChEBI" id="CHEBI:18248"/>
    </ligandPart>
</feature>
<dbReference type="SUPFAM" id="SSF48264">
    <property type="entry name" value="Cytochrome P450"/>
    <property type="match status" value="1"/>
</dbReference>
<dbReference type="GO" id="GO:0004497">
    <property type="term" value="F:monooxygenase activity"/>
    <property type="evidence" value="ECO:0007669"/>
    <property type="project" value="UniProtKB-KW"/>
</dbReference>
<feature type="transmembrane region" description="Helical" evidence="11">
    <location>
        <begin position="12"/>
        <end position="33"/>
    </location>
</feature>
<dbReference type="AlphaFoldDB" id="A4F1T8"/>
<reference evidence="12" key="1">
    <citation type="submission" date="2005-07" db="EMBL/GenBank/DDBJ databases">
        <title>Cloning and characterization of the genes involved in the flavonoid biosynthesis from petals of Lobelia erinus.</title>
        <authorList>
            <person name="Noda N."/>
            <person name="Kanno Y."/>
            <person name="Kazuma K."/>
            <person name="Tsugawa H."/>
            <person name="Suzuki M."/>
        </authorList>
    </citation>
    <scope>NUCLEOTIDE SEQUENCE</scope>
    <source>
        <tissue evidence="12">Petal</tissue>
    </source>
</reference>
<keyword evidence="11" id="KW-0812">Transmembrane</keyword>
<evidence type="ECO:0000256" key="6">
    <source>
        <dbReference type="ARBA" id="ARBA00023002"/>
    </source>
</evidence>
<evidence type="ECO:0000313" key="12">
    <source>
        <dbReference type="EMBL" id="BAF49319.1"/>
    </source>
</evidence>
<evidence type="ECO:0000256" key="1">
    <source>
        <dbReference type="ARBA" id="ARBA00001971"/>
    </source>
</evidence>
<evidence type="ECO:0000256" key="5">
    <source>
        <dbReference type="ARBA" id="ARBA00022857"/>
    </source>
</evidence>
<comment type="similarity">
    <text evidence="2 10">Belongs to the cytochrome P450 family.</text>
</comment>
<dbReference type="EMBL" id="AB221079">
    <property type="protein sequence ID" value="BAF49321.1"/>
    <property type="molecule type" value="mRNA"/>
</dbReference>
<keyword evidence="4 9" id="KW-0479">Metal-binding</keyword>
<keyword evidence="8 10" id="KW-0503">Monooxygenase</keyword>
<comment type="cofactor">
    <cofactor evidence="1 9">
        <name>heme</name>
        <dbReference type="ChEBI" id="CHEBI:30413"/>
    </cofactor>
</comment>
<dbReference type="InterPro" id="IPR036396">
    <property type="entry name" value="Cyt_P450_sf"/>
</dbReference>
<keyword evidence="6 10" id="KW-0560">Oxidoreductase</keyword>
<evidence type="ECO:0000256" key="2">
    <source>
        <dbReference type="ARBA" id="ARBA00010617"/>
    </source>
</evidence>
<sequence>MDATYIASMILFHELSAAILLFMVTHLFIRFLIKASGHHDHQPQLPPGPRGWPIIGALPLLGSMPHVALASMARKYGPVMYLKLGSSGMVVASNPEAARAFLKTLDTNFRNRPLEGGPTHLAYNAQDMVFANYGPKWQLLRKLCNLHMLGAKALDDWAHVRIMEVGHMLQAMYDQCSSSSSSSSSTSTGPAGPVAVVLPEMLTYAMANMLGQVIFSKRAFVASKSDATTSTSSTLKSAGEFQHMVMELMRVAGLFNIGDFIPSIAWMDLQGIQRDMKTVHKKFDELLTRMIREHTESAHERKGNPDFLDILMALATATNQEKNTATGEEQQLSITNIKALILDLVTAGTDTSSSIIEWALAEMMNKPSILKRAQEEMDQVVGRNRRLEESDIPRLPYLGAICKETFRKHPSTPLNLPRVSSEACQVDGYYVPKNTRLMVNIWAIGRDPNVWENPLDFNPDRFLTSSGDVIDPRGNHFELIPFGAGRRICAGTRMGIGMVEYILGTLVHSFDWKVAAAEAAINVDMEESFGIALQKKVPLSAILSPRLPPSAYSPS</sequence>
<dbReference type="EMBL" id="AB221077">
    <property type="protein sequence ID" value="BAF49319.1"/>
    <property type="molecule type" value="mRNA"/>
</dbReference>
<evidence type="ECO:0000256" key="11">
    <source>
        <dbReference type="SAM" id="Phobius"/>
    </source>
</evidence>
<evidence type="ECO:0000256" key="9">
    <source>
        <dbReference type="PIRSR" id="PIRSR602401-1"/>
    </source>
</evidence>